<dbReference type="GO" id="GO:0006313">
    <property type="term" value="P:DNA transposition"/>
    <property type="evidence" value="ECO:0007669"/>
    <property type="project" value="InterPro"/>
</dbReference>
<organism evidence="1 2">
    <name type="scientific">Ramlibacter lithotrophicus</name>
    <dbReference type="NCBI Taxonomy" id="2606681"/>
    <lineage>
        <taxon>Bacteria</taxon>
        <taxon>Pseudomonadati</taxon>
        <taxon>Pseudomonadota</taxon>
        <taxon>Betaproteobacteria</taxon>
        <taxon>Burkholderiales</taxon>
        <taxon>Comamonadaceae</taxon>
        <taxon>Ramlibacter</taxon>
    </lineage>
</organism>
<dbReference type="NCBIfam" id="NF047595">
    <property type="entry name" value="IS66_ISRel24_TnpA"/>
    <property type="match status" value="1"/>
</dbReference>
<dbReference type="RefSeq" id="WP_168110014.1">
    <property type="nucleotide sequence ID" value="NZ_VTOX01000013.1"/>
</dbReference>
<sequence>MKSESGHSGGRRHHDRAFKAKLVQQCLEPRASVSAIALEHGINANMLFTWRRAWLRESAAASQAATETRLLQVRVEPHEPIAAIVNTPKPAVPTGYGLIELEIAGAKLRLRGTVQEDSLRAVLRALREAA</sequence>
<dbReference type="PANTHER" id="PTHR37936">
    <property type="entry name" value="TRANSPOSASE INSC FOR INSERTION ELEMENT IS2A-RELATED"/>
    <property type="match status" value="1"/>
</dbReference>
<dbReference type="AlphaFoldDB" id="A0A7X6DKJ4"/>
<dbReference type="EMBL" id="VTOX01000013">
    <property type="protein sequence ID" value="NKE68877.1"/>
    <property type="molecule type" value="Genomic_DNA"/>
</dbReference>
<accession>A0A7X6DKJ4</accession>
<evidence type="ECO:0000313" key="2">
    <source>
        <dbReference type="Proteomes" id="UP000521868"/>
    </source>
</evidence>
<gene>
    <name evidence="1" type="ORF">RAMLITH_23940</name>
</gene>
<dbReference type="InterPro" id="IPR002514">
    <property type="entry name" value="Transposase_8"/>
</dbReference>
<dbReference type="PANTHER" id="PTHR37936:SF3">
    <property type="entry name" value="TRANSPOSASE INSC FOR INSERTION ELEMENT IS2A-RELATED"/>
    <property type="match status" value="1"/>
</dbReference>
<proteinExistence type="predicted"/>
<dbReference type="InterPro" id="IPR009057">
    <property type="entry name" value="Homeodomain-like_sf"/>
</dbReference>
<protein>
    <submittedName>
        <fullName evidence="1">Transposase</fullName>
    </submittedName>
</protein>
<comment type="caution">
    <text evidence="1">The sequence shown here is derived from an EMBL/GenBank/DDBJ whole genome shotgun (WGS) entry which is preliminary data.</text>
</comment>
<dbReference type="Proteomes" id="UP000521868">
    <property type="component" value="Unassembled WGS sequence"/>
</dbReference>
<evidence type="ECO:0000313" key="1">
    <source>
        <dbReference type="EMBL" id="NKE68877.1"/>
    </source>
</evidence>
<dbReference type="SUPFAM" id="SSF46689">
    <property type="entry name" value="Homeodomain-like"/>
    <property type="match status" value="1"/>
</dbReference>
<dbReference type="GO" id="GO:0004803">
    <property type="term" value="F:transposase activity"/>
    <property type="evidence" value="ECO:0007669"/>
    <property type="project" value="InterPro"/>
</dbReference>
<reference evidence="1 2" key="1">
    <citation type="journal article" date="2020" name="Nature">
        <title>Bacterial chemolithoautotrophy via manganese oxidation.</title>
        <authorList>
            <person name="Yu H."/>
            <person name="Leadbetter J.R."/>
        </authorList>
    </citation>
    <scope>NUCLEOTIDE SEQUENCE [LARGE SCALE GENOMIC DNA]</scope>
    <source>
        <strain evidence="1 2">RBP-1</strain>
    </source>
</reference>
<dbReference type="GO" id="GO:0003677">
    <property type="term" value="F:DNA binding"/>
    <property type="evidence" value="ECO:0007669"/>
    <property type="project" value="InterPro"/>
</dbReference>
<name>A0A7X6DKJ4_9BURK</name>
<dbReference type="Pfam" id="PF01527">
    <property type="entry name" value="HTH_Tnp_1"/>
    <property type="match status" value="1"/>
</dbReference>
<keyword evidence="2" id="KW-1185">Reference proteome</keyword>